<evidence type="ECO:0000313" key="3">
    <source>
        <dbReference type="EMBL" id="CAH8243511.1"/>
    </source>
</evidence>
<dbReference type="EMBL" id="CALYLO010000001">
    <property type="protein sequence ID" value="CAH8243511.1"/>
    <property type="molecule type" value="Genomic_DNA"/>
</dbReference>
<comment type="caution">
    <text evidence="3">The sequence shown here is derived from an EMBL/GenBank/DDBJ whole genome shotgun (WGS) entry which is preliminary data.</text>
</comment>
<gene>
    <name evidence="3" type="ORF">WJ0W_000751</name>
</gene>
<evidence type="ECO:0000256" key="2">
    <source>
        <dbReference type="SAM" id="SignalP"/>
    </source>
</evidence>
<reference evidence="3" key="1">
    <citation type="submission" date="2022-06" db="EMBL/GenBank/DDBJ databases">
        <authorList>
            <person name="Dietemann V."/>
            <person name="Ory F."/>
            <person name="Dainat B."/>
            <person name="Oberhansli S."/>
        </authorList>
    </citation>
    <scope>NUCLEOTIDE SEQUENCE</scope>
    <source>
        <strain evidence="3">Ena-SAMPLE-TAB-26-04-2022-14:26:32:270-5432</strain>
    </source>
</reference>
<organism evidence="3 4">
    <name type="scientific">Paenibacillus melissococcoides</name>
    <dbReference type="NCBI Taxonomy" id="2912268"/>
    <lineage>
        <taxon>Bacteria</taxon>
        <taxon>Bacillati</taxon>
        <taxon>Bacillota</taxon>
        <taxon>Bacilli</taxon>
        <taxon>Bacillales</taxon>
        <taxon>Paenibacillaceae</taxon>
        <taxon>Paenibacillus</taxon>
    </lineage>
</organism>
<dbReference type="RefSeq" id="WP_249724341.1">
    <property type="nucleotide sequence ID" value="NZ_AP031286.1"/>
</dbReference>
<keyword evidence="2" id="KW-0732">Signal</keyword>
<evidence type="ECO:0000256" key="1">
    <source>
        <dbReference type="SAM" id="MobiDB-lite"/>
    </source>
</evidence>
<accession>A0ABM9FWG8</accession>
<feature type="signal peptide" evidence="2">
    <location>
        <begin position="1"/>
        <end position="22"/>
    </location>
</feature>
<proteinExistence type="predicted"/>
<feature type="region of interest" description="Disordered" evidence="1">
    <location>
        <begin position="27"/>
        <end position="48"/>
    </location>
</feature>
<sequence length="48" mass="4880">MRAKRHVILASALVMALLILNACGSQTPGEGTAEQGDTGNGGKRLKSG</sequence>
<evidence type="ECO:0008006" key="5">
    <source>
        <dbReference type="Google" id="ProtNLM"/>
    </source>
</evidence>
<evidence type="ECO:0000313" key="4">
    <source>
        <dbReference type="Proteomes" id="UP001154322"/>
    </source>
</evidence>
<protein>
    <recommendedName>
        <fullName evidence="5">ABC transporter substrate-binding protein</fullName>
    </recommendedName>
</protein>
<name>A0ABM9FWG8_9BACL</name>
<feature type="chain" id="PRO_5047436076" description="ABC transporter substrate-binding protein" evidence="2">
    <location>
        <begin position="23"/>
        <end position="48"/>
    </location>
</feature>
<keyword evidence="4" id="KW-1185">Reference proteome</keyword>
<dbReference type="Proteomes" id="UP001154322">
    <property type="component" value="Unassembled WGS sequence"/>
</dbReference>